<reference evidence="1" key="1">
    <citation type="submission" date="2015-09" db="EMBL/GenBank/DDBJ databases">
        <authorList>
            <person name="Jackson K.R."/>
            <person name="Lunt B.L."/>
            <person name="Fisher J.N.B."/>
            <person name="Gardner A.V."/>
            <person name="Bailey M.E."/>
            <person name="Deus L.M."/>
            <person name="Earl A.S."/>
            <person name="Gibby P.D."/>
            <person name="Hartmann K.A."/>
            <person name="Liu J.E."/>
            <person name="Manci A.M."/>
            <person name="Nielsen D.A."/>
            <person name="Solomon M.B."/>
            <person name="Breakwell D.P."/>
            <person name="Burnett S.H."/>
            <person name="Grose J.H."/>
        </authorList>
    </citation>
    <scope>NUCLEOTIDE SEQUENCE</scope>
    <source>
        <strain evidence="1">7805</strain>
    </source>
</reference>
<evidence type="ECO:0000313" key="1">
    <source>
        <dbReference type="EMBL" id="CUM58491.1"/>
    </source>
</evidence>
<gene>
    <name evidence="1" type="ORF">PLAM_0524</name>
</gene>
<organism evidence="1">
    <name type="scientific">Planktothrix agardhii</name>
    <name type="common">Oscillatoria agardhii</name>
    <dbReference type="NCBI Taxonomy" id="1160"/>
    <lineage>
        <taxon>Bacteria</taxon>
        <taxon>Bacillati</taxon>
        <taxon>Cyanobacteriota</taxon>
        <taxon>Cyanophyceae</taxon>
        <taxon>Oscillatoriophycideae</taxon>
        <taxon>Oscillatoriales</taxon>
        <taxon>Microcoleaceae</taxon>
        <taxon>Planktothrix</taxon>
    </lineage>
</organism>
<sequence>MLSTDVRQESMIKRIEQVVSILMEERPLFKEELNQSKMIEELFKLFQENLPFEKFNTMSDQELKKHCSLIMVTEAVAGTLNELTPEQMAIFDEVIKRK</sequence>
<name>A0A1J1JAP7_PLAAG</name>
<protein>
    <submittedName>
        <fullName evidence="1">Uncharacterized protein</fullName>
    </submittedName>
</protein>
<dbReference type="AlphaFoldDB" id="A0A1J1JAP7"/>
<dbReference type="RefSeq" id="WP_026787698.1">
    <property type="nucleotide sequence ID" value="NZ_CAJCFV010000092.1"/>
</dbReference>
<dbReference type="GeneID" id="77289197"/>
<accession>A0A1J1JAP7</accession>
<proteinExistence type="predicted"/>
<dbReference type="EMBL" id="LO018304">
    <property type="protein sequence ID" value="CUM58491.1"/>
    <property type="molecule type" value="Genomic_DNA"/>
</dbReference>